<organism evidence="2 3">
    <name type="scientific">Nephila pilipes</name>
    <name type="common">Giant wood spider</name>
    <name type="synonym">Nephila maculata</name>
    <dbReference type="NCBI Taxonomy" id="299642"/>
    <lineage>
        <taxon>Eukaryota</taxon>
        <taxon>Metazoa</taxon>
        <taxon>Ecdysozoa</taxon>
        <taxon>Arthropoda</taxon>
        <taxon>Chelicerata</taxon>
        <taxon>Arachnida</taxon>
        <taxon>Araneae</taxon>
        <taxon>Araneomorphae</taxon>
        <taxon>Entelegynae</taxon>
        <taxon>Araneoidea</taxon>
        <taxon>Nephilidae</taxon>
        <taxon>Nephila</taxon>
    </lineage>
</organism>
<accession>A0A8X6TAP4</accession>
<proteinExistence type="predicted"/>
<sequence>MEAEFPQQELRDTIPFPTPPIHPNHSSIQNRTLPLALAFEQHFLKASKRNYNEIPCARGEFYRGFGKWIWQQTITN</sequence>
<reference evidence="2" key="1">
    <citation type="submission" date="2020-08" db="EMBL/GenBank/DDBJ databases">
        <title>Multicomponent nature underlies the extraordinary mechanical properties of spider dragline silk.</title>
        <authorList>
            <person name="Kono N."/>
            <person name="Nakamura H."/>
            <person name="Mori M."/>
            <person name="Yoshida Y."/>
            <person name="Ohtoshi R."/>
            <person name="Malay A.D."/>
            <person name="Moran D.A.P."/>
            <person name="Tomita M."/>
            <person name="Numata K."/>
            <person name="Arakawa K."/>
        </authorList>
    </citation>
    <scope>NUCLEOTIDE SEQUENCE</scope>
</reference>
<evidence type="ECO:0000313" key="3">
    <source>
        <dbReference type="Proteomes" id="UP000887013"/>
    </source>
</evidence>
<comment type="caution">
    <text evidence="2">The sequence shown here is derived from an EMBL/GenBank/DDBJ whole genome shotgun (WGS) entry which is preliminary data.</text>
</comment>
<gene>
    <name evidence="2" type="ORF">NPIL_692851</name>
</gene>
<dbReference type="Proteomes" id="UP000887013">
    <property type="component" value="Unassembled WGS sequence"/>
</dbReference>
<feature type="region of interest" description="Disordered" evidence="1">
    <location>
        <begin position="1"/>
        <end position="27"/>
    </location>
</feature>
<name>A0A8X6TAP4_NEPPI</name>
<dbReference type="AlphaFoldDB" id="A0A8X6TAP4"/>
<evidence type="ECO:0000313" key="2">
    <source>
        <dbReference type="EMBL" id="GFS93772.1"/>
    </source>
</evidence>
<keyword evidence="3" id="KW-1185">Reference proteome</keyword>
<evidence type="ECO:0000256" key="1">
    <source>
        <dbReference type="SAM" id="MobiDB-lite"/>
    </source>
</evidence>
<protein>
    <submittedName>
        <fullName evidence="2">Uncharacterized protein</fullName>
    </submittedName>
</protein>
<feature type="non-terminal residue" evidence="2">
    <location>
        <position position="76"/>
    </location>
</feature>
<dbReference type="EMBL" id="BMAW01100190">
    <property type="protein sequence ID" value="GFS93772.1"/>
    <property type="molecule type" value="Genomic_DNA"/>
</dbReference>